<evidence type="ECO:0000259" key="1">
    <source>
        <dbReference type="PROSITE" id="PS51184"/>
    </source>
</evidence>
<accession>A0ABQ6CNJ9</accession>
<evidence type="ECO:0000313" key="3">
    <source>
        <dbReference type="Proteomes" id="UP001156882"/>
    </source>
</evidence>
<name>A0ABQ6CNJ9_9HYPH</name>
<gene>
    <name evidence="2" type="ORF">GCM10007874_43550</name>
</gene>
<comment type="caution">
    <text evidence="2">The sequence shown here is derived from an EMBL/GenBank/DDBJ whole genome shotgun (WGS) entry which is preliminary data.</text>
</comment>
<sequence length="298" mass="33512">MIPSADELLTIDPVGYRGAFDTLPFGFQHSLHKLPMFQPEALARMAERYADKPQDFFVAASASAPGTKFYDVKHSMFKPHEALGQLDSSPVRVLLKRLENHDTEFRDLLHTLFDALADLRGGLRGEKVLRLESSVFISSAASTTPFHFDPEINHFFQIEGPKNYHVFAPSAVDEADLERFYVKGVVDIGQLDLARCDPKQEHVFNLEPGRAFHQPQNAPHWVQTGTVRSVSYAFVFETDASRERSNARSANHYLRMMGMKPQQPGLHPSADHAKAAVMQVMTPMRVGVRKTVKQVLGR</sequence>
<dbReference type="RefSeq" id="WP_284314383.1">
    <property type="nucleotide sequence ID" value="NZ_BSPC01000048.1"/>
</dbReference>
<evidence type="ECO:0000313" key="2">
    <source>
        <dbReference type="EMBL" id="GLS21338.1"/>
    </source>
</evidence>
<dbReference type="Proteomes" id="UP001156882">
    <property type="component" value="Unassembled WGS sequence"/>
</dbReference>
<reference evidence="3" key="1">
    <citation type="journal article" date="2019" name="Int. J. Syst. Evol. Microbiol.">
        <title>The Global Catalogue of Microorganisms (GCM) 10K type strain sequencing project: providing services to taxonomists for standard genome sequencing and annotation.</title>
        <authorList>
            <consortium name="The Broad Institute Genomics Platform"/>
            <consortium name="The Broad Institute Genome Sequencing Center for Infectious Disease"/>
            <person name="Wu L."/>
            <person name="Ma J."/>
        </authorList>
    </citation>
    <scope>NUCLEOTIDE SEQUENCE [LARGE SCALE GENOMIC DNA]</scope>
    <source>
        <strain evidence="3">NBRC 101365</strain>
    </source>
</reference>
<keyword evidence="3" id="KW-1185">Reference proteome</keyword>
<dbReference type="InterPro" id="IPR003347">
    <property type="entry name" value="JmjC_dom"/>
</dbReference>
<organism evidence="2 3">
    <name type="scientific">Labrys miyagiensis</name>
    <dbReference type="NCBI Taxonomy" id="346912"/>
    <lineage>
        <taxon>Bacteria</taxon>
        <taxon>Pseudomonadati</taxon>
        <taxon>Pseudomonadota</taxon>
        <taxon>Alphaproteobacteria</taxon>
        <taxon>Hyphomicrobiales</taxon>
        <taxon>Xanthobacteraceae</taxon>
        <taxon>Labrys</taxon>
    </lineage>
</organism>
<feature type="domain" description="JmjC" evidence="1">
    <location>
        <begin position="87"/>
        <end position="253"/>
    </location>
</feature>
<dbReference type="Gene3D" id="2.60.120.650">
    <property type="entry name" value="Cupin"/>
    <property type="match status" value="1"/>
</dbReference>
<dbReference type="PROSITE" id="PS51184">
    <property type="entry name" value="JMJC"/>
    <property type="match status" value="1"/>
</dbReference>
<proteinExistence type="predicted"/>
<protein>
    <recommendedName>
        <fullName evidence="1">JmjC domain-containing protein</fullName>
    </recommendedName>
</protein>
<dbReference type="EMBL" id="BSPC01000048">
    <property type="protein sequence ID" value="GLS21338.1"/>
    <property type="molecule type" value="Genomic_DNA"/>
</dbReference>
<dbReference type="SUPFAM" id="SSF51197">
    <property type="entry name" value="Clavaminate synthase-like"/>
    <property type="match status" value="1"/>
</dbReference>